<dbReference type="AlphaFoldDB" id="Q2STW7"/>
<evidence type="ECO:0000313" key="2">
    <source>
        <dbReference type="EMBL" id="ABC37319.1"/>
    </source>
</evidence>
<dbReference type="InterPro" id="IPR038724">
    <property type="entry name" value="RepA"/>
</dbReference>
<dbReference type="Proteomes" id="UP000001930">
    <property type="component" value="Chromosome I"/>
</dbReference>
<feature type="domain" description="NrS-1 polymerase-like HBD" evidence="1">
    <location>
        <begin position="231"/>
        <end position="286"/>
    </location>
</feature>
<name>Q2STW7_BURTA</name>
<dbReference type="SUPFAM" id="SSF52540">
    <property type="entry name" value="P-loop containing nucleoside triphosphate hydrolases"/>
    <property type="match status" value="1"/>
</dbReference>
<keyword evidence="3" id="KW-1185">Reference proteome</keyword>
<proteinExistence type="predicted"/>
<dbReference type="InterPro" id="IPR054468">
    <property type="entry name" value="NrSPol-like_HBD"/>
</dbReference>
<accession>Q2STW7</accession>
<sequence>MPVNFEGIPASLKERPQWLLWQYEYDGKRWTKVPKQSNGRHASTKNPNTWTNFDQVRDEYQSGEFDGIGIVLVDGLFGIDFDHVLDADCNPEAWADDVLRQFPHTYVERSPSGDGLHLFGLGELVECGKAGPGNRLECYDQKSPRYFTMTGHEFRSGYDVTEQQEGQSWLHEHYYSQSAKPVDSNVVELVQRQGKVLTDDEIIERASHIGDGERFRNLFHDGHCFDHPSASEADLALCNMFARFTRDADQIDGLFRRSGLYREKWDESHTAGQTYGQTTISKALTGENAAKQVEAAVPRTGGFVRAADAMAETTTVDWLIDGVMEQGTSCMLFGASGSGKSFVAIDWSCCIATGTDWHGQDVAPGAVFYIVGEGQKGFNRRLFAWEKANDVSLHTAPLYLWQSPVPLSDPNSVKRLADDITKAASENEPPRMIVIDTLARNIGGADENSNRDMGLLMNLLDTHLRLPFNASVVIVHHSGNGDKDRLRGASGLTGAVDYEYRVDKKGDERSLVCKKNKEGEEGTEHHFRIERVPLDDGMSSAALVMLDATSKKAAGAKLGDAAKTCLRVLRDITEFEGVEPPDELKQALGLMYPPLVVPKSKLKQASIEAGISNGSPDACRRAFDRAFDRLVNEANLVATYGDYVWSK</sequence>
<dbReference type="Gene3D" id="3.40.50.300">
    <property type="entry name" value="P-loop containing nucleotide triphosphate hydrolases"/>
    <property type="match status" value="1"/>
</dbReference>
<dbReference type="KEGG" id="bte:BTH_I3137"/>
<evidence type="ECO:0000313" key="3">
    <source>
        <dbReference type="Proteomes" id="UP000001930"/>
    </source>
</evidence>
<protein>
    <recommendedName>
        <fullName evidence="1">NrS-1 polymerase-like HBD domain-containing protein</fullName>
    </recommendedName>
</protein>
<organism evidence="2 3">
    <name type="scientific">Burkholderia thailandensis (strain ATCC 700388 / DSM 13276 / CCUG 48851 / CIP 106301 / E264)</name>
    <dbReference type="NCBI Taxonomy" id="271848"/>
    <lineage>
        <taxon>Bacteria</taxon>
        <taxon>Pseudomonadati</taxon>
        <taxon>Pseudomonadota</taxon>
        <taxon>Betaproteobacteria</taxon>
        <taxon>Burkholderiales</taxon>
        <taxon>Burkholderiaceae</taxon>
        <taxon>Burkholderia</taxon>
        <taxon>pseudomallei group</taxon>
    </lineage>
</organism>
<dbReference type="Pfam" id="PF13481">
    <property type="entry name" value="AAA_25"/>
    <property type="match status" value="1"/>
</dbReference>
<gene>
    <name evidence="2" type="ordered locus">BTH_I3137</name>
</gene>
<reference evidence="2 3" key="1">
    <citation type="journal article" date="2005" name="BMC Genomics">
        <title>Bacterial genome adaptation to niches: divergence of the potential virulence genes in three Burkholderia species of different survival strategies.</title>
        <authorList>
            <person name="Kim H.S."/>
            <person name="Schell M.A."/>
            <person name="Yu Y."/>
            <person name="Ulrich R.L."/>
            <person name="Sarria S.H."/>
            <person name="Nierman W.C."/>
            <person name="DeShazer D."/>
        </authorList>
    </citation>
    <scope>NUCLEOTIDE SEQUENCE [LARGE SCALE GENOMIC DNA]</scope>
    <source>
        <strain evidence="3">ATCC 700388 / DSM 13276 / CCUG 48851 / CIP 106301 / E264</strain>
    </source>
</reference>
<evidence type="ECO:0000259" key="1">
    <source>
        <dbReference type="Pfam" id="PF22763"/>
    </source>
</evidence>
<dbReference type="Pfam" id="PF22763">
    <property type="entry name" value="NrS1-1_pol-like_HBD"/>
    <property type="match status" value="1"/>
</dbReference>
<dbReference type="HOGENOM" id="CLU_486498_0_0_4"/>
<dbReference type="InterPro" id="IPR027417">
    <property type="entry name" value="P-loop_NTPase"/>
</dbReference>
<dbReference type="CDD" id="cd01125">
    <property type="entry name" value="RepA_RSF1010_like"/>
    <property type="match status" value="1"/>
</dbReference>
<dbReference type="EMBL" id="CP000086">
    <property type="protein sequence ID" value="ABC37319.1"/>
    <property type="molecule type" value="Genomic_DNA"/>
</dbReference>